<evidence type="ECO:0000259" key="2">
    <source>
        <dbReference type="PROSITE" id="PS50206"/>
    </source>
</evidence>
<dbReference type="InterPro" id="IPR036866">
    <property type="entry name" value="RibonucZ/Hydroxyglut_hydro"/>
</dbReference>
<dbReference type="SMART" id="SM00450">
    <property type="entry name" value="RHOD"/>
    <property type="match status" value="2"/>
</dbReference>
<dbReference type="Proteomes" id="UP001500359">
    <property type="component" value="Unassembled WGS sequence"/>
</dbReference>
<evidence type="ECO:0000313" key="4">
    <source>
        <dbReference type="Proteomes" id="UP001500359"/>
    </source>
</evidence>
<comment type="caution">
    <text evidence="3">The sequence shown here is derived from an EMBL/GenBank/DDBJ whole genome shotgun (WGS) entry which is preliminary data.</text>
</comment>
<feature type="domain" description="Rhodanese" evidence="2">
    <location>
        <begin position="363"/>
        <end position="450"/>
    </location>
</feature>
<accession>A0ABN1LBY4</accession>
<dbReference type="RefSeq" id="WP_343855649.1">
    <property type="nucleotide sequence ID" value="NZ_BAAAFD010000001.1"/>
</dbReference>
<dbReference type="InterPro" id="IPR036873">
    <property type="entry name" value="Rhodanese-like_dom_sf"/>
</dbReference>
<reference evidence="3 4" key="1">
    <citation type="journal article" date="2019" name="Int. J. Syst. Evol. Microbiol.">
        <title>The Global Catalogue of Microorganisms (GCM) 10K type strain sequencing project: providing services to taxonomists for standard genome sequencing and annotation.</title>
        <authorList>
            <consortium name="The Broad Institute Genomics Platform"/>
            <consortium name="The Broad Institute Genome Sequencing Center for Infectious Disease"/>
            <person name="Wu L."/>
            <person name="Ma J."/>
        </authorList>
    </citation>
    <scope>NUCLEOTIDE SEQUENCE [LARGE SCALE GENOMIC DNA]</scope>
    <source>
        <strain evidence="3 4">JCM 15896</strain>
    </source>
</reference>
<dbReference type="InterPro" id="IPR051682">
    <property type="entry name" value="Mito_Persulfide_Diox"/>
</dbReference>
<protein>
    <submittedName>
        <fullName evidence="3">Rhodanese-like domain-containing protein</fullName>
    </submittedName>
</protein>
<dbReference type="PANTHER" id="PTHR43084:SF1">
    <property type="entry name" value="PERSULFIDE DIOXYGENASE ETHE1, MITOCHONDRIAL"/>
    <property type="match status" value="1"/>
</dbReference>
<sequence length="450" mass="49467">MFIETIKTPGLAHLSYVIGSDGQAAVIDPRRDVDEYVQICKANGCKLIAIIETHRNEDLISGSPILSEMTGANVYHGPNPESPIEYAKTVKEGEVFKIGNAQLEIIETPGHTKDSISILLTDLEFDNGPAAVFTGDALFVGDVGRTDFYPNEKERIAGMLYDSIEKIKSRAPAAILYPAHGAGSVCGDGMADREFSTIEHESRNNPMLVINDRQEFIDKKVKEHHYYAPYFNDMERLNMTGAAAYDSPRIVCPTSFSDLNLDSTILIDVRNIECFLGAHHPRSIALPVGLITAYAGWLLSSKDSITIVAQNEQMASEAALHFSRIGYDNTQCFVEANFPGYAATGGEVASTDIVDPKQVKELLEDGWQLLDVRKITEYESCRISNSEHIFLGELPEKMNSLDKSARYITMCASGMRASVAASYLSCNGFENVKVFMGSLGAWKQAGFETE</sequence>
<dbReference type="Gene3D" id="3.40.250.10">
    <property type="entry name" value="Rhodanese-like domain"/>
    <property type="match status" value="2"/>
</dbReference>
<evidence type="ECO:0000256" key="1">
    <source>
        <dbReference type="ARBA" id="ARBA00022723"/>
    </source>
</evidence>
<feature type="domain" description="Rhodanese" evidence="2">
    <location>
        <begin position="260"/>
        <end position="350"/>
    </location>
</feature>
<dbReference type="CDD" id="cd00158">
    <property type="entry name" value="RHOD"/>
    <property type="match status" value="2"/>
</dbReference>
<dbReference type="CDD" id="cd07724">
    <property type="entry name" value="POD-like_MBL-fold"/>
    <property type="match status" value="1"/>
</dbReference>
<organism evidence="3 4">
    <name type="scientific">Aliiglaciecola litoralis</name>
    <dbReference type="NCBI Taxonomy" id="582857"/>
    <lineage>
        <taxon>Bacteria</taxon>
        <taxon>Pseudomonadati</taxon>
        <taxon>Pseudomonadota</taxon>
        <taxon>Gammaproteobacteria</taxon>
        <taxon>Alteromonadales</taxon>
        <taxon>Alteromonadaceae</taxon>
        <taxon>Aliiglaciecola</taxon>
    </lineage>
</organism>
<dbReference type="Pfam" id="PF00581">
    <property type="entry name" value="Rhodanese"/>
    <property type="match status" value="1"/>
</dbReference>
<dbReference type="SUPFAM" id="SSF52821">
    <property type="entry name" value="Rhodanese/Cell cycle control phosphatase"/>
    <property type="match status" value="2"/>
</dbReference>
<dbReference type="PANTHER" id="PTHR43084">
    <property type="entry name" value="PERSULFIDE DIOXYGENASE ETHE1"/>
    <property type="match status" value="1"/>
</dbReference>
<dbReference type="Gene3D" id="3.60.15.10">
    <property type="entry name" value="Ribonuclease Z/Hydroxyacylglutathione hydrolase-like"/>
    <property type="match status" value="1"/>
</dbReference>
<keyword evidence="4" id="KW-1185">Reference proteome</keyword>
<dbReference type="Pfam" id="PF00753">
    <property type="entry name" value="Lactamase_B"/>
    <property type="match status" value="1"/>
</dbReference>
<dbReference type="EMBL" id="BAAAFD010000001">
    <property type="protein sequence ID" value="GAA0852176.1"/>
    <property type="molecule type" value="Genomic_DNA"/>
</dbReference>
<keyword evidence="1" id="KW-0479">Metal-binding</keyword>
<dbReference type="SMART" id="SM00849">
    <property type="entry name" value="Lactamase_B"/>
    <property type="match status" value="1"/>
</dbReference>
<dbReference type="InterPro" id="IPR044528">
    <property type="entry name" value="POD-like_MBL-fold"/>
</dbReference>
<name>A0ABN1LBY4_9ALTE</name>
<evidence type="ECO:0000313" key="3">
    <source>
        <dbReference type="EMBL" id="GAA0852176.1"/>
    </source>
</evidence>
<proteinExistence type="predicted"/>
<dbReference type="InterPro" id="IPR001763">
    <property type="entry name" value="Rhodanese-like_dom"/>
</dbReference>
<dbReference type="InterPro" id="IPR001279">
    <property type="entry name" value="Metallo-B-lactamas"/>
</dbReference>
<dbReference type="SUPFAM" id="SSF56281">
    <property type="entry name" value="Metallo-hydrolase/oxidoreductase"/>
    <property type="match status" value="1"/>
</dbReference>
<gene>
    <name evidence="3" type="ORF">GCM10009114_01440</name>
</gene>
<dbReference type="PROSITE" id="PS50206">
    <property type="entry name" value="RHODANESE_3"/>
    <property type="match status" value="2"/>
</dbReference>